<dbReference type="EMBL" id="RHLK01000016">
    <property type="protein sequence ID" value="MVP01910.1"/>
    <property type="molecule type" value="Genomic_DNA"/>
</dbReference>
<name>A0A7X3FLG4_9BACL</name>
<protein>
    <recommendedName>
        <fullName evidence="4">Signal peptide containing protein</fullName>
    </recommendedName>
</protein>
<proteinExistence type="predicted"/>
<dbReference type="OrthoDB" id="2623831at2"/>
<gene>
    <name evidence="2" type="ORF">EDM21_20740</name>
</gene>
<evidence type="ECO:0000256" key="1">
    <source>
        <dbReference type="SAM" id="SignalP"/>
    </source>
</evidence>
<dbReference type="AlphaFoldDB" id="A0A7X3FLG4"/>
<accession>A0A7X3FLG4</accession>
<evidence type="ECO:0000313" key="2">
    <source>
        <dbReference type="EMBL" id="MVP01910.1"/>
    </source>
</evidence>
<keyword evidence="1" id="KW-0732">Signal</keyword>
<feature type="signal peptide" evidence="1">
    <location>
        <begin position="1"/>
        <end position="22"/>
    </location>
</feature>
<evidence type="ECO:0008006" key="4">
    <source>
        <dbReference type="Google" id="ProtNLM"/>
    </source>
</evidence>
<dbReference type="Proteomes" id="UP000490800">
    <property type="component" value="Unassembled WGS sequence"/>
</dbReference>
<comment type="caution">
    <text evidence="2">The sequence shown here is derived from an EMBL/GenBank/DDBJ whole genome shotgun (WGS) entry which is preliminary data.</text>
</comment>
<reference evidence="2 3" key="1">
    <citation type="journal article" date="2019" name="Microorganisms">
        <title>Paenibacillus lutrae sp. nov., A Chitinolytic Species Isolated from A River Otter in Castril Natural Park, Granada, Spain.</title>
        <authorList>
            <person name="Rodriguez M."/>
            <person name="Reina J.C."/>
            <person name="Bejar V."/>
            <person name="Llamas I."/>
        </authorList>
    </citation>
    <scope>NUCLEOTIDE SEQUENCE [LARGE SCALE GENOMIC DNA]</scope>
    <source>
        <strain evidence="2 3">N10</strain>
    </source>
</reference>
<feature type="chain" id="PRO_5038982637" description="Signal peptide containing protein" evidence="1">
    <location>
        <begin position="23"/>
        <end position="192"/>
    </location>
</feature>
<evidence type="ECO:0000313" key="3">
    <source>
        <dbReference type="Proteomes" id="UP000490800"/>
    </source>
</evidence>
<dbReference type="RefSeq" id="WP_157338326.1">
    <property type="nucleotide sequence ID" value="NZ_RHLK01000016.1"/>
</dbReference>
<sequence>MKKKIFIGVSAACLALSFFVGQYISTSSVQSENHLAVADNNLPLNEQVWGTQVAIKGTVIKQEDSSLREADVPGQGFSFPVTPATVQVTEVLYGDVDTKQLTLLQHGSDDDKKSAAHFVKVGQEYILLLTKTEDGKYWSYNYDDGIWNVVNGKVTKNTEQISKSLMTMSDKSEKVFKDEIVKAIKNQKKSSQ</sequence>
<keyword evidence="3" id="KW-1185">Reference proteome</keyword>
<organism evidence="2 3">
    <name type="scientific">Paenibacillus lutrae</name>
    <dbReference type="NCBI Taxonomy" id="2078573"/>
    <lineage>
        <taxon>Bacteria</taxon>
        <taxon>Bacillati</taxon>
        <taxon>Bacillota</taxon>
        <taxon>Bacilli</taxon>
        <taxon>Bacillales</taxon>
        <taxon>Paenibacillaceae</taxon>
        <taxon>Paenibacillus</taxon>
    </lineage>
</organism>